<protein>
    <recommendedName>
        <fullName evidence="1">Glycosyltransferase 2-like domain-containing protein</fullName>
    </recommendedName>
</protein>
<dbReference type="InterPro" id="IPR050834">
    <property type="entry name" value="Glycosyltransf_2"/>
</dbReference>
<dbReference type="InterPro" id="IPR001173">
    <property type="entry name" value="Glyco_trans_2-like"/>
</dbReference>
<feature type="domain" description="Glycosyltransferase 2-like" evidence="1">
    <location>
        <begin position="7"/>
        <end position="140"/>
    </location>
</feature>
<comment type="caution">
    <text evidence="2">The sequence shown here is derived from an EMBL/GenBank/DDBJ whole genome shotgun (WGS) entry which is preliminary data.</text>
</comment>
<dbReference type="Proteomes" id="UP000230251">
    <property type="component" value="Unassembled WGS sequence"/>
</dbReference>
<dbReference type="PANTHER" id="PTHR43685">
    <property type="entry name" value="GLYCOSYLTRANSFERASE"/>
    <property type="match status" value="1"/>
</dbReference>
<dbReference type="CDD" id="cd00761">
    <property type="entry name" value="Glyco_tranf_GTA_type"/>
    <property type="match status" value="1"/>
</dbReference>
<name>A0A2M8EQ47_9BACT</name>
<proteinExistence type="predicted"/>
<dbReference type="SUPFAM" id="SSF53448">
    <property type="entry name" value="Nucleotide-diphospho-sugar transferases"/>
    <property type="match status" value="1"/>
</dbReference>
<dbReference type="EMBL" id="PFSI01000018">
    <property type="protein sequence ID" value="PJC24797.1"/>
    <property type="molecule type" value="Genomic_DNA"/>
</dbReference>
<dbReference type="AlphaFoldDB" id="A0A2M8EQ47"/>
<organism evidence="2 3">
    <name type="scientific">Candidatus Uhrbacteria bacterium CG_4_9_14_0_2_um_filter_41_50</name>
    <dbReference type="NCBI Taxonomy" id="1975031"/>
    <lineage>
        <taxon>Bacteria</taxon>
        <taxon>Candidatus Uhriibacteriota</taxon>
    </lineage>
</organism>
<reference evidence="3" key="1">
    <citation type="submission" date="2017-09" db="EMBL/GenBank/DDBJ databases">
        <title>Depth-based differentiation of microbial function through sediment-hosted aquifers and enrichment of novel symbionts in the deep terrestrial subsurface.</title>
        <authorList>
            <person name="Probst A.J."/>
            <person name="Ladd B."/>
            <person name="Jarett J.K."/>
            <person name="Geller-Mcgrath D.E."/>
            <person name="Sieber C.M.K."/>
            <person name="Emerson J.B."/>
            <person name="Anantharaman K."/>
            <person name="Thomas B.C."/>
            <person name="Malmstrom R."/>
            <person name="Stieglmeier M."/>
            <person name="Klingl A."/>
            <person name="Woyke T."/>
            <person name="Ryan C.M."/>
            <person name="Banfield J.F."/>
        </authorList>
    </citation>
    <scope>NUCLEOTIDE SEQUENCE [LARGE SCALE GENOMIC DNA]</scope>
</reference>
<gene>
    <name evidence="2" type="ORF">CO057_01010</name>
</gene>
<evidence type="ECO:0000313" key="2">
    <source>
        <dbReference type="EMBL" id="PJC24797.1"/>
    </source>
</evidence>
<evidence type="ECO:0000313" key="3">
    <source>
        <dbReference type="Proteomes" id="UP000230251"/>
    </source>
</evidence>
<dbReference type="Gene3D" id="3.90.550.10">
    <property type="entry name" value="Spore Coat Polysaccharide Biosynthesis Protein SpsA, Chain A"/>
    <property type="match status" value="1"/>
</dbReference>
<dbReference type="Pfam" id="PF00535">
    <property type="entry name" value="Glycos_transf_2"/>
    <property type="match status" value="1"/>
</dbReference>
<dbReference type="InterPro" id="IPR029044">
    <property type="entry name" value="Nucleotide-diphossugar_trans"/>
</dbReference>
<sequence length="247" mass="28315">MTEPLISVIIPTYQHAATLPKCLDSVLAQTYFNIEIIVVNDGSTDNTSEVLEKYSKWSGVRGQWSGIEIKIINQENQGANPARNRGLAESKGEFVIFCDADVIMNSDMLERMKRALDENPDASYAYSAFKFGWKKFKGIPFDAQLLRKQNYIHTGSLVRRKDFPGFDEHILRLQDWDVWLTMLEQGNIGVLVDGVLCKVLVSGRSRIGSSWLPSYMYRVPWHKFGVVPEKIRKYEQARKIINNKHKL</sequence>
<accession>A0A2M8EQ47</accession>
<dbReference type="PANTHER" id="PTHR43685:SF2">
    <property type="entry name" value="GLYCOSYLTRANSFERASE 2-LIKE DOMAIN-CONTAINING PROTEIN"/>
    <property type="match status" value="1"/>
</dbReference>
<evidence type="ECO:0000259" key="1">
    <source>
        <dbReference type="Pfam" id="PF00535"/>
    </source>
</evidence>